<gene>
    <name evidence="5" type="ORF">GIB67_034150</name>
</gene>
<dbReference type="GO" id="GO:0005975">
    <property type="term" value="P:carbohydrate metabolic process"/>
    <property type="evidence" value="ECO:0007669"/>
    <property type="project" value="InterPro"/>
</dbReference>
<protein>
    <recommendedName>
        <fullName evidence="4">Alpha-galactosidase</fullName>
        <ecNumber evidence="4">3.2.1.22</ecNumber>
    </recommendedName>
    <alternativeName>
        <fullName evidence="4">Melibiase</fullName>
    </alternativeName>
</protein>
<comment type="caution">
    <text evidence="5">The sequence shown here is derived from an EMBL/GenBank/DDBJ whole genome shotgun (WGS) entry which is preliminary data.</text>
</comment>
<dbReference type="OrthoDB" id="5795902at2759"/>
<dbReference type="InterPro" id="IPR002241">
    <property type="entry name" value="Glyco_hydro_27"/>
</dbReference>
<dbReference type="InterPro" id="IPR013785">
    <property type="entry name" value="Aldolase_TIM"/>
</dbReference>
<keyword evidence="3 4" id="KW-0326">Glycosidase</keyword>
<dbReference type="Pfam" id="PF16499">
    <property type="entry name" value="Melibiase_2"/>
    <property type="match status" value="1"/>
</dbReference>
<evidence type="ECO:0000256" key="3">
    <source>
        <dbReference type="ARBA" id="ARBA00023295"/>
    </source>
</evidence>
<dbReference type="SUPFAM" id="SSF51445">
    <property type="entry name" value="(Trans)glycosidases"/>
    <property type="match status" value="1"/>
</dbReference>
<dbReference type="PANTHER" id="PTHR11452">
    <property type="entry name" value="ALPHA-GALACTOSIDASE/ALPHA-N-ACETYLGALACTOSAMINIDASE"/>
    <property type="match status" value="1"/>
</dbReference>
<dbReference type="AlphaFoldDB" id="A0A7J7P503"/>
<evidence type="ECO:0000313" key="5">
    <source>
        <dbReference type="EMBL" id="KAF6174393.1"/>
    </source>
</evidence>
<keyword evidence="2 4" id="KW-0378">Hydrolase</keyword>
<dbReference type="EMBL" id="JACGCM010000270">
    <property type="protein sequence ID" value="KAF6174393.1"/>
    <property type="molecule type" value="Genomic_DNA"/>
</dbReference>
<comment type="catalytic activity">
    <reaction evidence="4">
        <text>Hydrolysis of terminal, non-reducing alpha-D-galactose residues in alpha-D-galactosides, including galactose oligosaccharides, galactomannans and galactolipids.</text>
        <dbReference type="EC" id="3.2.1.22"/>
    </reaction>
</comment>
<dbReference type="EC" id="3.2.1.22" evidence="4"/>
<keyword evidence="6" id="KW-1185">Reference proteome</keyword>
<proteinExistence type="inferred from homology"/>
<organism evidence="5 6">
    <name type="scientific">Kingdonia uniflora</name>
    <dbReference type="NCBI Taxonomy" id="39325"/>
    <lineage>
        <taxon>Eukaryota</taxon>
        <taxon>Viridiplantae</taxon>
        <taxon>Streptophyta</taxon>
        <taxon>Embryophyta</taxon>
        <taxon>Tracheophyta</taxon>
        <taxon>Spermatophyta</taxon>
        <taxon>Magnoliopsida</taxon>
        <taxon>Ranunculales</taxon>
        <taxon>Circaeasteraceae</taxon>
        <taxon>Kingdonia</taxon>
    </lineage>
</organism>
<dbReference type="Proteomes" id="UP000541444">
    <property type="component" value="Unassembled WGS sequence"/>
</dbReference>
<sequence>MDPASGGVEDDVEAFMSEGVAAGAVSDEVADAMGPNLAVEGAGGIAVEEPVGVELHGISWLTTGDQTIAASPCRTSMERLSGFECTDFIKDRKVSQTRKCTSIEMLKMEHSRLSAAETLEYKKCIKDVTERTSTIQSARNIRVFCRCRPLTVQEASAGATMAIDFDSAKDGEQHKASKIPGLACFSMVSMTTIADLNDNRTAYAGPGGWNDPDILEVGNGGMTFEEYRAHFSIWALMKVFPSDFEFIIF</sequence>
<accession>A0A7J7P503</accession>
<comment type="similarity">
    <text evidence="1 4">Belongs to the glycosyl hydrolase 27 family.</text>
</comment>
<name>A0A7J7P503_9MAGN</name>
<dbReference type="Gene3D" id="3.20.20.70">
    <property type="entry name" value="Aldolase class I"/>
    <property type="match status" value="1"/>
</dbReference>
<evidence type="ECO:0000256" key="2">
    <source>
        <dbReference type="ARBA" id="ARBA00022801"/>
    </source>
</evidence>
<dbReference type="PANTHER" id="PTHR11452:SF75">
    <property type="entry name" value="ALPHA-GALACTOSIDASE MEL1"/>
    <property type="match status" value="1"/>
</dbReference>
<evidence type="ECO:0000256" key="4">
    <source>
        <dbReference type="RuleBase" id="RU361168"/>
    </source>
</evidence>
<evidence type="ECO:0000256" key="1">
    <source>
        <dbReference type="ARBA" id="ARBA00009743"/>
    </source>
</evidence>
<dbReference type="InterPro" id="IPR017853">
    <property type="entry name" value="GH"/>
</dbReference>
<reference evidence="5 6" key="1">
    <citation type="journal article" date="2020" name="IScience">
        <title>Genome Sequencing of the Endangered Kingdonia uniflora (Circaeasteraceae, Ranunculales) Reveals Potential Mechanisms of Evolutionary Specialization.</title>
        <authorList>
            <person name="Sun Y."/>
            <person name="Deng T."/>
            <person name="Zhang A."/>
            <person name="Moore M.J."/>
            <person name="Landis J.B."/>
            <person name="Lin N."/>
            <person name="Zhang H."/>
            <person name="Zhang X."/>
            <person name="Huang J."/>
            <person name="Zhang X."/>
            <person name="Sun H."/>
            <person name="Wang H."/>
        </authorList>
    </citation>
    <scope>NUCLEOTIDE SEQUENCE [LARGE SCALE GENOMIC DNA]</scope>
    <source>
        <strain evidence="5">TB1705</strain>
        <tissue evidence="5">Leaf</tissue>
    </source>
</reference>
<dbReference type="GO" id="GO:0004557">
    <property type="term" value="F:alpha-galactosidase activity"/>
    <property type="evidence" value="ECO:0007669"/>
    <property type="project" value="UniProtKB-EC"/>
</dbReference>
<evidence type="ECO:0000313" key="6">
    <source>
        <dbReference type="Proteomes" id="UP000541444"/>
    </source>
</evidence>
<keyword evidence="4" id="KW-1015">Disulfide bond</keyword>
<dbReference type="PRINTS" id="PR00740">
    <property type="entry name" value="GLHYDRLASE27"/>
</dbReference>